<organism evidence="2 3">
    <name type="scientific">Cordylochernes scorpioides</name>
    <dbReference type="NCBI Taxonomy" id="51811"/>
    <lineage>
        <taxon>Eukaryota</taxon>
        <taxon>Metazoa</taxon>
        <taxon>Ecdysozoa</taxon>
        <taxon>Arthropoda</taxon>
        <taxon>Chelicerata</taxon>
        <taxon>Arachnida</taxon>
        <taxon>Pseudoscorpiones</taxon>
        <taxon>Cheliferoidea</taxon>
        <taxon>Chernetidae</taxon>
        <taxon>Cordylochernes</taxon>
    </lineage>
</organism>
<evidence type="ECO:0000313" key="2">
    <source>
        <dbReference type="EMBL" id="UYV69553.1"/>
    </source>
</evidence>
<dbReference type="Proteomes" id="UP001235939">
    <property type="component" value="Chromosome 06"/>
</dbReference>
<evidence type="ECO:0000313" key="3">
    <source>
        <dbReference type="Proteomes" id="UP001235939"/>
    </source>
</evidence>
<evidence type="ECO:0000256" key="1">
    <source>
        <dbReference type="SAM" id="MobiDB-lite"/>
    </source>
</evidence>
<keyword evidence="3" id="KW-1185">Reference proteome</keyword>
<proteinExistence type="predicted"/>
<dbReference type="EMBL" id="CP092868">
    <property type="protein sequence ID" value="UYV69553.1"/>
    <property type="molecule type" value="Genomic_DNA"/>
</dbReference>
<sequence>MLQWPPILAKVQPHQRVQCKQTGLWYICKCKIELLFTTKELGSINRQKCHRPTYRRKKLDGHMYWISADAITDSQEDNHSRQESCVLNRVVRNSKGIRTDSSKTFVSVWTVTSGTMSSVALDATSQTGAPSMTLSRVPVSLRSGTAQREGPPVLRLRREGPRPRGGGGGTPEGYPGLCGDCLKRPKTTSSLKEDIKPGQSFRSIPTGPRVMYCDFTWQVIGSVWKNGCNKEGYLSVMEFHLTSFHLDLLPATNIPSAVFYGMDRKQH</sequence>
<feature type="region of interest" description="Disordered" evidence="1">
    <location>
        <begin position="144"/>
        <end position="179"/>
    </location>
</feature>
<name>A0ABY6KP78_9ARAC</name>
<protein>
    <submittedName>
        <fullName evidence="2">Uncharacterized protein</fullName>
    </submittedName>
</protein>
<gene>
    <name evidence="2" type="ORF">LAZ67_6003950</name>
</gene>
<reference evidence="2 3" key="1">
    <citation type="submission" date="2022-01" db="EMBL/GenBank/DDBJ databases">
        <title>A chromosomal length assembly of Cordylochernes scorpioides.</title>
        <authorList>
            <person name="Zeh D."/>
            <person name="Zeh J."/>
        </authorList>
    </citation>
    <scope>NUCLEOTIDE SEQUENCE [LARGE SCALE GENOMIC DNA]</scope>
    <source>
        <strain evidence="2">IN4F17</strain>
        <tissue evidence="2">Whole Body</tissue>
    </source>
</reference>
<accession>A0ABY6KP78</accession>